<dbReference type="Proteomes" id="UP000578819">
    <property type="component" value="Unassembled WGS sequence"/>
</dbReference>
<accession>A0A7W7SSC3</accession>
<evidence type="ECO:0000313" key="3">
    <source>
        <dbReference type="EMBL" id="MBB4960082.1"/>
    </source>
</evidence>
<feature type="transmembrane region" description="Helical" evidence="2">
    <location>
        <begin position="53"/>
        <end position="76"/>
    </location>
</feature>
<name>A0A7W7SSC3_9ACTN</name>
<sequence length="296" mass="31791">MASTTPPPPESGPRSGPSWSAGMVTRLGTPSVTARSDAASPASEPRNRQRRRLWWFGGAALAVLAAGLAVVLAMVLSGDPRILGDDYEAPPDTRPQLARMCPPPASPPARTDQPPVDPGPPPSGARTVDQEAGISYAALGAPWQPWDVLWNAGALEVPYKVGQHFVTEPQYNGFSDYHASILSAAVPAADNDALILDIECVGRRVADDVRAEYYPQPNRMEPIRDERATIGGRPAWVAVFRLHFSRPGLRATDELAAVACIDVGRPTAAILYISIPGTHRQYDPVVDQVLNSVRVR</sequence>
<evidence type="ECO:0000313" key="4">
    <source>
        <dbReference type="Proteomes" id="UP000578819"/>
    </source>
</evidence>
<comment type="caution">
    <text evidence="3">The sequence shown here is derived from an EMBL/GenBank/DDBJ whole genome shotgun (WGS) entry which is preliminary data.</text>
</comment>
<feature type="region of interest" description="Disordered" evidence="1">
    <location>
        <begin position="86"/>
        <end position="128"/>
    </location>
</feature>
<dbReference type="AlphaFoldDB" id="A0A7W7SSC3"/>
<feature type="region of interest" description="Disordered" evidence="1">
    <location>
        <begin position="1"/>
        <end position="48"/>
    </location>
</feature>
<keyword evidence="2" id="KW-1133">Transmembrane helix</keyword>
<reference evidence="3 4" key="1">
    <citation type="submission" date="2020-08" db="EMBL/GenBank/DDBJ databases">
        <title>Sequencing the genomes of 1000 actinobacteria strains.</title>
        <authorList>
            <person name="Klenk H.-P."/>
        </authorList>
    </citation>
    <scope>NUCLEOTIDE SEQUENCE [LARGE SCALE GENOMIC DNA]</scope>
    <source>
        <strain evidence="3 4">DSM 45886</strain>
    </source>
</reference>
<keyword evidence="2" id="KW-0472">Membrane</keyword>
<dbReference type="EMBL" id="JACHJW010000001">
    <property type="protein sequence ID" value="MBB4960082.1"/>
    <property type="molecule type" value="Genomic_DNA"/>
</dbReference>
<organism evidence="3 4">
    <name type="scientific">Micromonospora polyrhachis</name>
    <dbReference type="NCBI Taxonomy" id="1282883"/>
    <lineage>
        <taxon>Bacteria</taxon>
        <taxon>Bacillati</taxon>
        <taxon>Actinomycetota</taxon>
        <taxon>Actinomycetes</taxon>
        <taxon>Micromonosporales</taxon>
        <taxon>Micromonosporaceae</taxon>
        <taxon>Micromonospora</taxon>
    </lineage>
</organism>
<gene>
    <name evidence="3" type="ORF">FHR38_003815</name>
</gene>
<evidence type="ECO:0000256" key="2">
    <source>
        <dbReference type="SAM" id="Phobius"/>
    </source>
</evidence>
<proteinExistence type="predicted"/>
<protein>
    <submittedName>
        <fullName evidence="3">Uncharacterized protein</fullName>
    </submittedName>
</protein>
<evidence type="ECO:0000256" key="1">
    <source>
        <dbReference type="SAM" id="MobiDB-lite"/>
    </source>
</evidence>
<keyword evidence="4" id="KW-1185">Reference proteome</keyword>
<dbReference type="RefSeq" id="WP_184535903.1">
    <property type="nucleotide sequence ID" value="NZ_JACHJW010000001.1"/>
</dbReference>
<keyword evidence="2" id="KW-0812">Transmembrane</keyword>
<feature type="compositionally biased region" description="Pro residues" evidence="1">
    <location>
        <begin position="1"/>
        <end position="11"/>
    </location>
</feature>